<proteinExistence type="predicted"/>
<keyword evidence="1" id="KW-0812">Transmembrane</keyword>
<name>A0A9D2JVS2_9BACT</name>
<dbReference type="InterPro" id="IPR032129">
    <property type="entry name" value="DUF5056"/>
</dbReference>
<gene>
    <name evidence="2" type="ORF">H9966_06115</name>
</gene>
<evidence type="ECO:0000313" key="2">
    <source>
        <dbReference type="EMBL" id="HIZ69440.1"/>
    </source>
</evidence>
<organism evidence="2 3">
    <name type="scientific">Candidatus Prevotella avicola</name>
    <dbReference type="NCBI Taxonomy" id="2838738"/>
    <lineage>
        <taxon>Bacteria</taxon>
        <taxon>Pseudomonadati</taxon>
        <taxon>Bacteroidota</taxon>
        <taxon>Bacteroidia</taxon>
        <taxon>Bacteroidales</taxon>
        <taxon>Prevotellaceae</taxon>
        <taxon>Prevotella</taxon>
    </lineage>
</organism>
<comment type="caution">
    <text evidence="2">The sequence shown here is derived from an EMBL/GenBank/DDBJ whole genome shotgun (WGS) entry which is preliminary data.</text>
</comment>
<feature type="transmembrane region" description="Helical" evidence="1">
    <location>
        <begin position="46"/>
        <end position="65"/>
    </location>
</feature>
<reference evidence="2" key="1">
    <citation type="journal article" date="2021" name="PeerJ">
        <title>Extensive microbial diversity within the chicken gut microbiome revealed by metagenomics and culture.</title>
        <authorList>
            <person name="Gilroy R."/>
            <person name="Ravi A."/>
            <person name="Getino M."/>
            <person name="Pursley I."/>
            <person name="Horton D.L."/>
            <person name="Alikhan N.F."/>
            <person name="Baker D."/>
            <person name="Gharbi K."/>
            <person name="Hall N."/>
            <person name="Watson M."/>
            <person name="Adriaenssens E.M."/>
            <person name="Foster-Nyarko E."/>
            <person name="Jarju S."/>
            <person name="Secka A."/>
            <person name="Antonio M."/>
            <person name="Oren A."/>
            <person name="Chaudhuri R.R."/>
            <person name="La Ragione R."/>
            <person name="Hildebrand F."/>
            <person name="Pallen M.J."/>
        </authorList>
    </citation>
    <scope>NUCLEOTIDE SEQUENCE</scope>
    <source>
        <strain evidence="2">ChiHecec3B27-8219</strain>
    </source>
</reference>
<dbReference type="EMBL" id="DXBE01000047">
    <property type="protein sequence ID" value="HIZ69440.1"/>
    <property type="molecule type" value="Genomic_DNA"/>
</dbReference>
<dbReference type="Pfam" id="PF16479">
    <property type="entry name" value="DUF5056"/>
    <property type="match status" value="1"/>
</dbReference>
<reference evidence="2" key="2">
    <citation type="submission" date="2021-04" db="EMBL/GenBank/DDBJ databases">
        <authorList>
            <person name="Gilroy R."/>
        </authorList>
    </citation>
    <scope>NUCLEOTIDE SEQUENCE</scope>
    <source>
        <strain evidence="2">ChiHecec3B27-8219</strain>
    </source>
</reference>
<accession>A0A9D2JVS2</accession>
<dbReference type="Proteomes" id="UP000824055">
    <property type="component" value="Unassembled WGS sequence"/>
</dbReference>
<evidence type="ECO:0000256" key="1">
    <source>
        <dbReference type="SAM" id="Phobius"/>
    </source>
</evidence>
<keyword evidence="1" id="KW-0472">Membrane</keyword>
<feature type="transmembrane region" description="Helical" evidence="1">
    <location>
        <begin position="100"/>
        <end position="119"/>
    </location>
</feature>
<evidence type="ECO:0000313" key="3">
    <source>
        <dbReference type="Proteomes" id="UP000824055"/>
    </source>
</evidence>
<dbReference type="AlphaFoldDB" id="A0A9D2JVS2"/>
<keyword evidence="1" id="KW-1133">Transmembrane helix</keyword>
<sequence>MTDKDNMLSNEEERILEEFFASRRQTIADDGFSKQVMRKLPRNAIWLNRLWTSMWLVAITVMLLTEEGLKQLASPVKTFLFKAGIWLKELPEQSFSFKDFYIGYLALAAILLVVFACVAQTERR</sequence>
<protein>
    <submittedName>
        <fullName evidence="2">DUF5056 domain-containing protein</fullName>
    </submittedName>
</protein>